<proteinExistence type="predicted"/>
<protein>
    <submittedName>
        <fullName evidence="2">N-acetyltransferase</fullName>
    </submittedName>
</protein>
<name>A0A6B8RE63_9BACL</name>
<dbReference type="Gene3D" id="3.40.630.30">
    <property type="match status" value="1"/>
</dbReference>
<feature type="domain" description="N-acetyltransferase" evidence="1">
    <location>
        <begin position="15"/>
        <end position="181"/>
    </location>
</feature>
<accession>A0A6B8RE63</accession>
<sequence length="186" mass="21493">MNSHKSFPLVETERLLLREILLEDAADLFGYYNDRLVTQYLDWFGPSSVDHAKDIITNWSNQFQQGTFMRWGITLKEDKKVIGTILLAPVRGPFEWKLPLVIGYELSREYWNQGIMSEAVQAAIAFAFDELGNHRVCAEVFPENTASLRILKRLGFQEEGLLKKHLWHEGTKTWHDVITLAVLKNS</sequence>
<dbReference type="PANTHER" id="PTHR43792">
    <property type="entry name" value="GNAT FAMILY, PUTATIVE (AFU_ORTHOLOGUE AFUA_3G00765)-RELATED-RELATED"/>
    <property type="match status" value="1"/>
</dbReference>
<dbReference type="RefSeq" id="WP_155698823.1">
    <property type="nucleotide sequence ID" value="NZ_CP034235.1"/>
</dbReference>
<dbReference type="OrthoDB" id="9785602at2"/>
<dbReference type="AlphaFoldDB" id="A0A6B8RE63"/>
<dbReference type="InterPro" id="IPR000182">
    <property type="entry name" value="GNAT_dom"/>
</dbReference>
<organism evidence="2 3">
    <name type="scientific">Paenibacillus psychroresistens</name>
    <dbReference type="NCBI Taxonomy" id="1778678"/>
    <lineage>
        <taxon>Bacteria</taxon>
        <taxon>Bacillati</taxon>
        <taxon>Bacillota</taxon>
        <taxon>Bacilli</taxon>
        <taxon>Bacillales</taxon>
        <taxon>Paenibacillaceae</taxon>
        <taxon>Paenibacillus</taxon>
    </lineage>
</organism>
<evidence type="ECO:0000259" key="1">
    <source>
        <dbReference type="PROSITE" id="PS51186"/>
    </source>
</evidence>
<dbReference type="Pfam" id="PF13302">
    <property type="entry name" value="Acetyltransf_3"/>
    <property type="match status" value="1"/>
</dbReference>
<dbReference type="GO" id="GO:0005737">
    <property type="term" value="C:cytoplasm"/>
    <property type="evidence" value="ECO:0007669"/>
    <property type="project" value="TreeGrafter"/>
</dbReference>
<evidence type="ECO:0000313" key="2">
    <source>
        <dbReference type="EMBL" id="QGQ93825.1"/>
    </source>
</evidence>
<dbReference type="EMBL" id="CP034235">
    <property type="protein sequence ID" value="QGQ93825.1"/>
    <property type="molecule type" value="Genomic_DNA"/>
</dbReference>
<keyword evidence="2" id="KW-0808">Transferase</keyword>
<dbReference type="PROSITE" id="PS51186">
    <property type="entry name" value="GNAT"/>
    <property type="match status" value="1"/>
</dbReference>
<dbReference type="SUPFAM" id="SSF55729">
    <property type="entry name" value="Acyl-CoA N-acyltransferases (Nat)"/>
    <property type="match status" value="1"/>
</dbReference>
<dbReference type="PANTHER" id="PTHR43792:SF9">
    <property type="entry name" value="RIBOSOMAL-PROTEIN-ALANINE ACETYLTRANSFERASE"/>
    <property type="match status" value="1"/>
</dbReference>
<dbReference type="KEGG" id="ppsc:EHS13_02335"/>
<dbReference type="InterPro" id="IPR051531">
    <property type="entry name" value="N-acetyltransferase"/>
</dbReference>
<reference evidence="3" key="1">
    <citation type="submission" date="2018-11" db="EMBL/GenBank/DDBJ databases">
        <title>Complete genome sequence of Paenibacillus sp. ML311-T8.</title>
        <authorList>
            <person name="Nam Y.-D."/>
            <person name="Kang J."/>
            <person name="Chung W.-H."/>
            <person name="Park Y.S."/>
        </authorList>
    </citation>
    <scope>NUCLEOTIDE SEQUENCE [LARGE SCALE GENOMIC DNA]</scope>
    <source>
        <strain evidence="3">ML311-T8</strain>
    </source>
</reference>
<dbReference type="Proteomes" id="UP000426246">
    <property type="component" value="Chromosome"/>
</dbReference>
<dbReference type="InterPro" id="IPR016181">
    <property type="entry name" value="Acyl_CoA_acyltransferase"/>
</dbReference>
<gene>
    <name evidence="2" type="ORF">EHS13_02335</name>
</gene>
<evidence type="ECO:0000313" key="3">
    <source>
        <dbReference type="Proteomes" id="UP000426246"/>
    </source>
</evidence>
<keyword evidence="3" id="KW-1185">Reference proteome</keyword>
<dbReference type="GO" id="GO:0008999">
    <property type="term" value="F:protein-N-terminal-alanine acetyltransferase activity"/>
    <property type="evidence" value="ECO:0007669"/>
    <property type="project" value="TreeGrafter"/>
</dbReference>